<keyword evidence="4" id="KW-0396">Initiation factor</keyword>
<dbReference type="AlphaFoldDB" id="E0UQ08"/>
<dbReference type="Pfam" id="PF01253">
    <property type="entry name" value="SUI1"/>
    <property type="match status" value="1"/>
</dbReference>
<dbReference type="CDD" id="cd11567">
    <property type="entry name" value="YciH_like"/>
    <property type="match status" value="1"/>
</dbReference>
<dbReference type="RefSeq" id="WP_013326439.1">
    <property type="nucleotide sequence ID" value="NC_014506.1"/>
</dbReference>
<evidence type="ECO:0000259" key="3">
    <source>
        <dbReference type="PROSITE" id="PS50296"/>
    </source>
</evidence>
<dbReference type="OrthoDB" id="5339799at2"/>
<dbReference type="GO" id="GO:0003743">
    <property type="term" value="F:translation initiation factor activity"/>
    <property type="evidence" value="ECO:0007669"/>
    <property type="project" value="UniProtKB-KW"/>
</dbReference>
<proteinExistence type="predicted"/>
<dbReference type="EMBL" id="CP002205">
    <property type="protein sequence ID" value="ADN08683.1"/>
    <property type="molecule type" value="Genomic_DNA"/>
</dbReference>
<keyword evidence="2" id="KW-0648">Protein biosynthesis</keyword>
<keyword evidence="1" id="KW-0810">Translation regulation</keyword>
<dbReference type="Proteomes" id="UP000007803">
    <property type="component" value="Chromosome"/>
</dbReference>
<protein>
    <submittedName>
        <fullName evidence="4">Translation initiation factor SUI1</fullName>
    </submittedName>
</protein>
<evidence type="ECO:0000256" key="1">
    <source>
        <dbReference type="ARBA" id="ARBA00022845"/>
    </source>
</evidence>
<dbReference type="eggNOG" id="COG0023">
    <property type="taxonomic scope" value="Bacteria"/>
</dbReference>
<dbReference type="InterPro" id="IPR005872">
    <property type="entry name" value="SUI1_arc_bac"/>
</dbReference>
<evidence type="ECO:0000313" key="4">
    <source>
        <dbReference type="EMBL" id="ADN08683.1"/>
    </source>
</evidence>
<dbReference type="HOGENOM" id="CLU_082805_4_1_7"/>
<dbReference type="PIRSF" id="PIRSF037511">
    <property type="entry name" value="Transl_init_SUI1_pro"/>
    <property type="match status" value="1"/>
</dbReference>
<organism evidence="4 5">
    <name type="scientific">Sulfurimonas autotrophica (strain ATCC BAA-671 / DSM 16294 / JCM 11897 / OK10)</name>
    <dbReference type="NCBI Taxonomy" id="563040"/>
    <lineage>
        <taxon>Bacteria</taxon>
        <taxon>Pseudomonadati</taxon>
        <taxon>Campylobacterota</taxon>
        <taxon>Epsilonproteobacteria</taxon>
        <taxon>Campylobacterales</taxon>
        <taxon>Sulfurimonadaceae</taxon>
        <taxon>Sulfurimonas</taxon>
    </lineage>
</organism>
<evidence type="ECO:0000256" key="2">
    <source>
        <dbReference type="ARBA" id="ARBA00022917"/>
    </source>
</evidence>
<sequence>MSRGKKLDLFIGADIDDGWAQVQNSRKTKLSSEIQESGKHFLVFQKEKRRGKTVTLVGEFHRPKEEQTALLKLLKKKLGCGGSVKDGWMEFQGELKEKLRPLLVEQEFRFKHGH</sequence>
<keyword evidence="5" id="KW-1185">Reference proteome</keyword>
<dbReference type="Gene3D" id="3.30.780.10">
    <property type="entry name" value="SUI1-like domain"/>
    <property type="match status" value="1"/>
</dbReference>
<gene>
    <name evidence="4" type="ordered locus">Saut_0634</name>
</gene>
<dbReference type="GO" id="GO:0006417">
    <property type="term" value="P:regulation of translation"/>
    <property type="evidence" value="ECO:0007669"/>
    <property type="project" value="UniProtKB-KW"/>
</dbReference>
<dbReference type="InterPro" id="IPR036877">
    <property type="entry name" value="SUI1_dom_sf"/>
</dbReference>
<evidence type="ECO:0000313" key="5">
    <source>
        <dbReference type="Proteomes" id="UP000007803"/>
    </source>
</evidence>
<dbReference type="InterPro" id="IPR001950">
    <property type="entry name" value="SUI1"/>
</dbReference>
<accession>E0UQ08</accession>
<dbReference type="SUPFAM" id="SSF55159">
    <property type="entry name" value="eIF1-like"/>
    <property type="match status" value="1"/>
</dbReference>
<dbReference type="KEGG" id="sua:Saut_0634"/>
<reference evidence="5" key="1">
    <citation type="journal article" date="2010" name="Stand. Genomic Sci.">
        <title>Complete genome sequence of Sulfurimonas autotrophica type strain (OK10).</title>
        <authorList>
            <person name="Sikorski J."/>
            <person name="Munk C."/>
            <person name="Lapidus A."/>
            <person name="Djao O."/>
            <person name="Lucas S."/>
            <person name="Glavina Del Rio T."/>
            <person name="Nolan M."/>
            <person name="Tice H."/>
            <person name="Han C."/>
            <person name="Cheng J."/>
            <person name="Tapia R."/>
            <person name="Goodwin L."/>
            <person name="Pitluck S."/>
            <person name="Liolios K."/>
            <person name="Ivanova N."/>
            <person name="Mavromatis K."/>
            <person name="Mikhailova N."/>
            <person name="Pati A."/>
            <person name="Sims D."/>
            <person name="Meincke L."/>
            <person name="Brettin T."/>
            <person name="Detter J."/>
            <person name="Chen A."/>
            <person name="Palaniappan K."/>
            <person name="Land M."/>
            <person name="Hauser L."/>
            <person name="Chang Y."/>
            <person name="Jeffries C."/>
            <person name="Rohde M."/>
            <person name="Lang E."/>
            <person name="Spring S."/>
            <person name="Goker M."/>
            <person name="Woyke T."/>
            <person name="Bristow J."/>
            <person name="Eisen J."/>
            <person name="Markowitz V."/>
            <person name="Hugenholtz P."/>
            <person name="Kyrpides N."/>
            <person name="Klenk H."/>
        </authorList>
    </citation>
    <scope>NUCLEOTIDE SEQUENCE [LARGE SCALE GENOMIC DNA]</scope>
    <source>
        <strain evidence="5">ATCC BAA-671 / DSM 16294 / JCM 11897 / OK10</strain>
    </source>
</reference>
<dbReference type="STRING" id="563040.Saut_0634"/>
<feature type="domain" description="SUI1" evidence="3">
    <location>
        <begin position="41"/>
        <end position="107"/>
    </location>
</feature>
<dbReference type="PROSITE" id="PS50296">
    <property type="entry name" value="SUI1"/>
    <property type="match status" value="1"/>
</dbReference>
<name>E0UQ08_SULAO</name>